<dbReference type="Pfam" id="PF09471">
    <property type="entry name" value="Peptidase_M64"/>
    <property type="match status" value="2"/>
</dbReference>
<evidence type="ECO:0000313" key="2">
    <source>
        <dbReference type="EMBL" id="SDW12382.1"/>
    </source>
</evidence>
<evidence type="ECO:0000259" key="1">
    <source>
        <dbReference type="Pfam" id="PF16217"/>
    </source>
</evidence>
<dbReference type="InterPro" id="IPR038171">
    <property type="entry name" value="M64_N_sf"/>
</dbReference>
<dbReference type="GO" id="GO:0008237">
    <property type="term" value="F:metallopeptidase activity"/>
    <property type="evidence" value="ECO:0007669"/>
    <property type="project" value="InterPro"/>
</dbReference>
<proteinExistence type="predicted"/>
<dbReference type="InterPro" id="IPR019026">
    <property type="entry name" value="Peptidase_M64_IgA"/>
</dbReference>
<dbReference type="EMBL" id="FNND01000001">
    <property type="protein sequence ID" value="SDW12382.1"/>
    <property type="molecule type" value="Genomic_DNA"/>
</dbReference>
<dbReference type="InterPro" id="IPR024079">
    <property type="entry name" value="MetalloPept_cat_dom_sf"/>
</dbReference>
<evidence type="ECO:0000313" key="3">
    <source>
        <dbReference type="Proteomes" id="UP000182771"/>
    </source>
</evidence>
<organism evidence="2 3">
    <name type="scientific">Capnocytophaga granulosa</name>
    <dbReference type="NCBI Taxonomy" id="45242"/>
    <lineage>
        <taxon>Bacteria</taxon>
        <taxon>Pseudomonadati</taxon>
        <taxon>Bacteroidota</taxon>
        <taxon>Flavobacteriia</taxon>
        <taxon>Flavobacteriales</taxon>
        <taxon>Flavobacteriaceae</taxon>
        <taxon>Capnocytophaga</taxon>
    </lineage>
</organism>
<reference evidence="2 3" key="1">
    <citation type="submission" date="2016-10" db="EMBL/GenBank/DDBJ databases">
        <authorList>
            <person name="Varghese N."/>
            <person name="Submissions S."/>
        </authorList>
    </citation>
    <scope>NUCLEOTIDE SEQUENCE [LARGE SCALE GENOMIC DNA]</scope>
    <source>
        <strain evidence="2 3">DSM 11449</strain>
    </source>
</reference>
<keyword evidence="3" id="KW-1185">Reference proteome</keyword>
<dbReference type="Proteomes" id="UP000182771">
    <property type="component" value="Unassembled WGS sequence"/>
</dbReference>
<dbReference type="RefSeq" id="WP_016419583.1">
    <property type="nucleotide sequence ID" value="NZ_FNND01000001.1"/>
</dbReference>
<protein>
    <submittedName>
        <fullName evidence="2">Peptidase M64 N-terminus</fullName>
    </submittedName>
</protein>
<dbReference type="GeneID" id="85017835"/>
<comment type="caution">
    <text evidence="2">The sequence shown here is derived from an EMBL/GenBank/DDBJ whole genome shotgun (WGS) entry which is preliminary data.</text>
</comment>
<gene>
    <name evidence="2" type="ORF">SAMN05444420_101295</name>
</gene>
<dbReference type="Pfam" id="PF16217">
    <property type="entry name" value="M64_N"/>
    <property type="match status" value="1"/>
</dbReference>
<dbReference type="Gene3D" id="3.40.390.10">
    <property type="entry name" value="Collagenase (Catalytic Domain)"/>
    <property type="match status" value="1"/>
</dbReference>
<feature type="domain" description="Peptidase M64 N-terminal" evidence="1">
    <location>
        <begin position="21"/>
        <end position="139"/>
    </location>
</feature>
<dbReference type="Gene3D" id="2.60.40.3250">
    <property type="entry name" value="Peptidase M64, N-terminal domain"/>
    <property type="match status" value="1"/>
</dbReference>
<sequence>MRNILFFISFLYLQIAVAQSYDAYFTKEALRLDFFLFGTKRTTQVALKGLKQEPLFGGSHTNLIHPNQGEYRIQVLEPVSGKVLYSKGFITLLEEWQSLETDEAKTEFFEVPLQVPYPKAQVKVNFDHRKTDGNFATLFSTSVDPTDYRIVKDTPLKFPIKQLLNNGAPQRKVDIVVLPEGYTQEEMDKFVADTQRLFDYLFSIAPYSKHKGDFNICAVLAPSQESGTDLAGVLAYKNTLFDSHFYSFGMDRYLTCPSFFKVADVAAAVPYDQLFVVVNTKEYGGGAFYNLLNLNVSDNSLAEKTFVHEFGHGFVGLADEYSYEEGMGSRYNLKIEPWEPNITSLVDFGSKWKDMVEKRTPIPTPRIAKYQQKVGAFEGGGYLSKGMYSPMQDCRMNSIDSNDFCPVCTRAIERMIRFYTE</sequence>
<dbReference type="AlphaFoldDB" id="A0A1H2QYU9"/>
<dbReference type="OrthoDB" id="127762at2"/>
<dbReference type="InterPro" id="IPR032625">
    <property type="entry name" value="M64_N"/>
</dbReference>
<accession>A0A1H2QYU9</accession>
<name>A0A1H2QYU9_9FLAO</name>